<protein>
    <submittedName>
        <fullName evidence="1">Uncharacterized protein</fullName>
    </submittedName>
</protein>
<keyword evidence="2" id="KW-1185">Reference proteome</keyword>
<organism evidence="1 2">
    <name type="scientific">Perca flavescens</name>
    <name type="common">American yellow perch</name>
    <name type="synonym">Morone flavescens</name>
    <dbReference type="NCBI Taxonomy" id="8167"/>
    <lineage>
        <taxon>Eukaryota</taxon>
        <taxon>Metazoa</taxon>
        <taxon>Chordata</taxon>
        <taxon>Craniata</taxon>
        <taxon>Vertebrata</taxon>
        <taxon>Euteleostomi</taxon>
        <taxon>Actinopterygii</taxon>
        <taxon>Neopterygii</taxon>
        <taxon>Teleostei</taxon>
        <taxon>Neoteleostei</taxon>
        <taxon>Acanthomorphata</taxon>
        <taxon>Eupercaria</taxon>
        <taxon>Perciformes</taxon>
        <taxon>Percoidei</taxon>
        <taxon>Percidae</taxon>
        <taxon>Percinae</taxon>
        <taxon>Perca</taxon>
    </lineage>
</organism>
<reference evidence="1 2" key="1">
    <citation type="submission" date="2019-01" db="EMBL/GenBank/DDBJ databases">
        <title>A chromosome-scale genome assembly of the yellow perch, Perca flavescens.</title>
        <authorList>
            <person name="Feron R."/>
            <person name="Morvezen R."/>
            <person name="Bestin A."/>
            <person name="Haffray P."/>
            <person name="Klopp C."/>
            <person name="Zahm M."/>
            <person name="Cabau C."/>
            <person name="Roques C."/>
            <person name="Donnadieu C."/>
            <person name="Bouchez O."/>
            <person name="Christie M."/>
            <person name="Larson W."/>
            <person name="Guiguen Y."/>
        </authorList>
    </citation>
    <scope>NUCLEOTIDE SEQUENCE [LARGE SCALE GENOMIC DNA]</scope>
    <source>
        <strain evidence="1">YP-PL-M2</strain>
        <tissue evidence="1">Blood</tissue>
    </source>
</reference>
<comment type="caution">
    <text evidence="1">The sequence shown here is derived from an EMBL/GenBank/DDBJ whole genome shotgun (WGS) entry which is preliminary data.</text>
</comment>
<dbReference type="Proteomes" id="UP000295070">
    <property type="component" value="Chromosome 9"/>
</dbReference>
<accession>A0A484CZI9</accession>
<evidence type="ECO:0000313" key="2">
    <source>
        <dbReference type="Proteomes" id="UP000295070"/>
    </source>
</evidence>
<name>A0A484CZI9_PERFV</name>
<dbReference type="EMBL" id="SCKG01000009">
    <property type="protein sequence ID" value="TDH08030.1"/>
    <property type="molecule type" value="Genomic_DNA"/>
</dbReference>
<sequence>MSNQSGYSLSKASSSKRLPNMLLQDVFTRCRRDFQRGMPSYKLPCNSTSTVLEEFQCYSIYSRRKLSRRTRICWILPQWTEGSDKKGFYSQKWNLPECGGTQCAA</sequence>
<proteinExistence type="predicted"/>
<evidence type="ECO:0000313" key="1">
    <source>
        <dbReference type="EMBL" id="TDH08030.1"/>
    </source>
</evidence>
<gene>
    <name evidence="1" type="ORF">EPR50_G00093500</name>
</gene>
<dbReference type="AlphaFoldDB" id="A0A484CZI9"/>